<dbReference type="InterPro" id="IPR002104">
    <property type="entry name" value="Integrase_catalytic"/>
</dbReference>
<proteinExistence type="inferred from homology"/>
<comment type="caution">
    <text evidence="6">The sequence shown here is derived from an EMBL/GenBank/DDBJ whole genome shotgun (WGS) entry which is preliminary data.</text>
</comment>
<evidence type="ECO:0000256" key="4">
    <source>
        <dbReference type="SAM" id="MobiDB-lite"/>
    </source>
</evidence>
<evidence type="ECO:0000259" key="5">
    <source>
        <dbReference type="PROSITE" id="PS51898"/>
    </source>
</evidence>
<dbReference type="RefSeq" id="WP_151565286.1">
    <property type="nucleotide sequence ID" value="NZ_WBMT01000015.1"/>
</dbReference>
<dbReference type="Proteomes" id="UP000468735">
    <property type="component" value="Unassembled WGS sequence"/>
</dbReference>
<dbReference type="Pfam" id="PF00589">
    <property type="entry name" value="Phage_integrase"/>
    <property type="match status" value="1"/>
</dbReference>
<reference evidence="6 7" key="1">
    <citation type="submission" date="2019-09" db="EMBL/GenBank/DDBJ databases">
        <title>Actinomadura physcomitrii sp. nov., a novel actinomycete isolated from moss [Physcomitrium sphaericum (Ludw) Fuernr].</title>
        <authorList>
            <person name="Zhuang X."/>
            <person name="Liu C."/>
        </authorList>
    </citation>
    <scope>NUCLEOTIDE SEQUENCE [LARGE SCALE GENOMIC DNA]</scope>
    <source>
        <strain evidence="6 7">HMC1</strain>
    </source>
</reference>
<evidence type="ECO:0000256" key="3">
    <source>
        <dbReference type="ARBA" id="ARBA00023172"/>
    </source>
</evidence>
<dbReference type="Gene3D" id="1.10.443.10">
    <property type="entry name" value="Intergrase catalytic core"/>
    <property type="match status" value="1"/>
</dbReference>
<dbReference type="PROSITE" id="PS51898">
    <property type="entry name" value="TYR_RECOMBINASE"/>
    <property type="match status" value="1"/>
</dbReference>
<dbReference type="InterPro" id="IPR010998">
    <property type="entry name" value="Integrase_recombinase_N"/>
</dbReference>
<dbReference type="Gene3D" id="1.10.150.130">
    <property type="match status" value="1"/>
</dbReference>
<dbReference type="PANTHER" id="PTHR30349">
    <property type="entry name" value="PHAGE INTEGRASE-RELATED"/>
    <property type="match status" value="1"/>
</dbReference>
<dbReference type="GO" id="GO:0015074">
    <property type="term" value="P:DNA integration"/>
    <property type="evidence" value="ECO:0007669"/>
    <property type="project" value="InterPro"/>
</dbReference>
<evidence type="ECO:0000256" key="2">
    <source>
        <dbReference type="ARBA" id="ARBA00023125"/>
    </source>
</evidence>
<organism evidence="6 7">
    <name type="scientific">Actinomadura rudentiformis</name>
    <dbReference type="NCBI Taxonomy" id="359158"/>
    <lineage>
        <taxon>Bacteria</taxon>
        <taxon>Bacillati</taxon>
        <taxon>Actinomycetota</taxon>
        <taxon>Actinomycetes</taxon>
        <taxon>Streptosporangiales</taxon>
        <taxon>Thermomonosporaceae</taxon>
        <taxon>Actinomadura</taxon>
    </lineage>
</organism>
<dbReference type="OrthoDB" id="9805859at2"/>
<comment type="similarity">
    <text evidence="1">Belongs to the 'phage' integrase family.</text>
</comment>
<dbReference type="SUPFAM" id="SSF56349">
    <property type="entry name" value="DNA breaking-rejoining enzymes"/>
    <property type="match status" value="1"/>
</dbReference>
<dbReference type="EMBL" id="WBMT01000015">
    <property type="protein sequence ID" value="KAB2344918.1"/>
    <property type="molecule type" value="Genomic_DNA"/>
</dbReference>
<feature type="domain" description="Tyr recombinase" evidence="5">
    <location>
        <begin position="250"/>
        <end position="477"/>
    </location>
</feature>
<sequence>MKPFKECSCRNPETGNRLYKQCPKLKNKGHGKWYARYSAPTLPGEKRRQPKLGPFDTMDEAKEAVAKAVGKGGRAARPEDLKMTLGDLLERRHKRRVQEQKAGDGLSPRTTQTDREIIDLYLKPGLGHVKVVDITEDQILDLYTEIRLINTPDEPPKPSETGRRLSSARASFGQRRYSTRPVSESRLRRIHAVLTGALNEAAKSPLKIIEESPANGVLKARSRSHKAKVKPLLWTDERTAYWVETGKIPGKVMVWTGTQTGAFLDFAKPERLYPMFHLAAYWGPRRGEVARLDRHEMSVDRHRFFVRADPDDEEDFIKTETSDRYVIFDDGTAVVMSDWFALKDAEREQWGELYTDSGRVFTYEDGQPLKLNYITQKFNEIYRRYVAVRQRFYEQGWTVEQIARRHRMSVERVRIAIDGPVLPPIRFHDLRHGAATMALAAGVPLKVVSDMLGHADQAFTANVYAVVSEELGTEAANLISSFIAQFRGGAAPSEPTGHERQPRLCEACAAENAA</sequence>
<gene>
    <name evidence="6" type="ORF">F8566_30480</name>
</gene>
<dbReference type="GO" id="GO:0003677">
    <property type="term" value="F:DNA binding"/>
    <property type="evidence" value="ECO:0007669"/>
    <property type="project" value="UniProtKB-KW"/>
</dbReference>
<dbReference type="InterPro" id="IPR050090">
    <property type="entry name" value="Tyrosine_recombinase_XerCD"/>
</dbReference>
<evidence type="ECO:0000256" key="1">
    <source>
        <dbReference type="ARBA" id="ARBA00008857"/>
    </source>
</evidence>
<feature type="region of interest" description="Disordered" evidence="4">
    <location>
        <begin position="151"/>
        <end position="178"/>
    </location>
</feature>
<evidence type="ECO:0000313" key="6">
    <source>
        <dbReference type="EMBL" id="KAB2344918.1"/>
    </source>
</evidence>
<keyword evidence="7" id="KW-1185">Reference proteome</keyword>
<evidence type="ECO:0000313" key="7">
    <source>
        <dbReference type="Proteomes" id="UP000468735"/>
    </source>
</evidence>
<keyword evidence="3" id="KW-0233">DNA recombination</keyword>
<dbReference type="GO" id="GO:0006310">
    <property type="term" value="P:DNA recombination"/>
    <property type="evidence" value="ECO:0007669"/>
    <property type="project" value="UniProtKB-KW"/>
</dbReference>
<protein>
    <submittedName>
        <fullName evidence="6">Tyrosine-type recombinase/integrase</fullName>
    </submittedName>
</protein>
<feature type="compositionally biased region" description="Basic and acidic residues" evidence="4">
    <location>
        <begin position="154"/>
        <end position="163"/>
    </location>
</feature>
<accession>A0A6H9YUE9</accession>
<keyword evidence="2" id="KW-0238">DNA-binding</keyword>
<dbReference type="PANTHER" id="PTHR30349:SF64">
    <property type="entry name" value="PROPHAGE INTEGRASE INTD-RELATED"/>
    <property type="match status" value="1"/>
</dbReference>
<name>A0A6H9YUE9_9ACTN</name>
<dbReference type="InterPro" id="IPR011010">
    <property type="entry name" value="DNA_brk_join_enz"/>
</dbReference>
<dbReference type="InterPro" id="IPR013762">
    <property type="entry name" value="Integrase-like_cat_sf"/>
</dbReference>
<dbReference type="AlphaFoldDB" id="A0A6H9YUE9"/>